<dbReference type="InterPro" id="IPR023485">
    <property type="entry name" value="Ptyr_pPase"/>
</dbReference>
<dbReference type="STRING" id="1328314.Achr_17970"/>
<dbReference type="InterPro" id="IPR036196">
    <property type="entry name" value="Ptyr_pPase_sf"/>
</dbReference>
<dbReference type="PANTHER" id="PTHR11717">
    <property type="entry name" value="LOW MOLECULAR WEIGHT PROTEIN TYROSINE PHOSPHATASE"/>
    <property type="match status" value="1"/>
</dbReference>
<evidence type="ECO:0000313" key="9">
    <source>
        <dbReference type="Proteomes" id="UP000068210"/>
    </source>
</evidence>
<dbReference type="PANTHER" id="PTHR11717:SF31">
    <property type="entry name" value="LOW MOLECULAR WEIGHT PROTEIN-TYROSINE-PHOSPHATASE ETP-RELATED"/>
    <property type="match status" value="1"/>
</dbReference>
<evidence type="ECO:0000256" key="3">
    <source>
        <dbReference type="ARBA" id="ARBA00022801"/>
    </source>
</evidence>
<feature type="domain" description="Phosphotyrosine protein phosphatase I" evidence="7">
    <location>
        <begin position="8"/>
        <end position="150"/>
    </location>
</feature>
<evidence type="ECO:0000256" key="4">
    <source>
        <dbReference type="ARBA" id="ARBA00022912"/>
    </source>
</evidence>
<feature type="active site" evidence="6">
    <location>
        <position position="20"/>
    </location>
</feature>
<evidence type="ECO:0000256" key="6">
    <source>
        <dbReference type="PIRSR" id="PIRSR617867-1"/>
    </source>
</evidence>
<keyword evidence="9" id="KW-1185">Reference proteome</keyword>
<evidence type="ECO:0000259" key="7">
    <source>
        <dbReference type="SMART" id="SM00226"/>
    </source>
</evidence>
<evidence type="ECO:0000256" key="5">
    <source>
        <dbReference type="ARBA" id="ARBA00051722"/>
    </source>
</evidence>
<dbReference type="EMBL" id="CP010415">
    <property type="protein sequence ID" value="AJE21253.1"/>
    <property type="molecule type" value="Genomic_DNA"/>
</dbReference>
<dbReference type="SUPFAM" id="SSF52788">
    <property type="entry name" value="Phosphotyrosine protein phosphatases I"/>
    <property type="match status" value="1"/>
</dbReference>
<keyword evidence="3" id="KW-0378">Hydrolase</keyword>
<dbReference type="AlphaFoldDB" id="A0A0C4WHS9"/>
<evidence type="ECO:0000256" key="1">
    <source>
        <dbReference type="ARBA" id="ARBA00011063"/>
    </source>
</evidence>
<dbReference type="GO" id="GO:0004725">
    <property type="term" value="F:protein tyrosine phosphatase activity"/>
    <property type="evidence" value="ECO:0007669"/>
    <property type="project" value="UniProtKB-EC"/>
</dbReference>
<dbReference type="Gene3D" id="3.40.50.2300">
    <property type="match status" value="1"/>
</dbReference>
<dbReference type="SMART" id="SM00226">
    <property type="entry name" value="LMWPc"/>
    <property type="match status" value="1"/>
</dbReference>
<dbReference type="CDD" id="cd16343">
    <property type="entry name" value="LMWPTP"/>
    <property type="match status" value="1"/>
</dbReference>
<dbReference type="InterPro" id="IPR050438">
    <property type="entry name" value="LMW_PTPase"/>
</dbReference>
<dbReference type="PRINTS" id="PR00719">
    <property type="entry name" value="LMWPTPASE"/>
</dbReference>
<keyword evidence="4" id="KW-0904">Protein phosphatase</keyword>
<proteinExistence type="inferred from homology"/>
<evidence type="ECO:0000256" key="2">
    <source>
        <dbReference type="ARBA" id="ARBA00013064"/>
    </source>
</evidence>
<dbReference type="Proteomes" id="UP000068210">
    <property type="component" value="Chromosome"/>
</dbReference>
<reference evidence="8 9" key="1">
    <citation type="journal article" date="2015" name="PLoS ONE">
        <title>Azotobacter Genomes: The Genome of Azotobacter chroococcum NCIMB 8003 (ATCC 4412).</title>
        <authorList>
            <person name="Robson R.L."/>
            <person name="Jones R."/>
            <person name="Robson R.M."/>
            <person name="Schwartz A."/>
            <person name="Richardson T.H."/>
        </authorList>
    </citation>
    <scope>NUCLEOTIDE SEQUENCE [LARGE SCALE GENOMIC DNA]</scope>
    <source>
        <strain evidence="8 9">NCIMB 8003</strain>
    </source>
</reference>
<feature type="active site" description="Proton donor" evidence="6">
    <location>
        <position position="124"/>
    </location>
</feature>
<dbReference type="EC" id="3.1.3.48" evidence="2"/>
<feature type="active site" description="Nucleophile" evidence="6">
    <location>
        <position position="14"/>
    </location>
</feature>
<protein>
    <recommendedName>
        <fullName evidence="2">protein-tyrosine-phosphatase</fullName>
        <ecNumber evidence="2">3.1.3.48</ecNumber>
    </recommendedName>
</protein>
<comment type="similarity">
    <text evidence="1">Belongs to the low molecular weight phosphotyrosine protein phosphatase family.</text>
</comment>
<organism evidence="8 9">
    <name type="scientific">Azotobacter chroococcum NCIMB 8003</name>
    <dbReference type="NCBI Taxonomy" id="1328314"/>
    <lineage>
        <taxon>Bacteria</taxon>
        <taxon>Pseudomonadati</taxon>
        <taxon>Pseudomonadota</taxon>
        <taxon>Gammaproteobacteria</taxon>
        <taxon>Pseudomonadales</taxon>
        <taxon>Pseudomonadaceae</taxon>
        <taxon>Azotobacter</taxon>
    </lineage>
</organism>
<dbReference type="Pfam" id="PF01451">
    <property type="entry name" value="LMWPc"/>
    <property type="match status" value="1"/>
</dbReference>
<accession>A0A0C4WHS9</accession>
<name>A0A0C4WHS9_9GAMM</name>
<sequence length="153" mass="17581">MEAYKVLERILIVCIGNICRSPCAQALMNEALSRDKRNMKIGSAGLAAQVGLPMEPTTRAVLLEHRHRPPLHRACQLERSMLHQADLVLAMERRHIDGIYRITPEARGKTFLLGKWQGELEIQDPFRRDRTAFEQAYRQIRTAVEAWTVRLGH</sequence>
<dbReference type="InterPro" id="IPR017867">
    <property type="entry name" value="Tyr_phospatase_low_mol_wt"/>
</dbReference>
<comment type="catalytic activity">
    <reaction evidence="5">
        <text>O-phospho-L-tyrosyl-[protein] + H2O = L-tyrosyl-[protein] + phosphate</text>
        <dbReference type="Rhea" id="RHEA:10684"/>
        <dbReference type="Rhea" id="RHEA-COMP:10136"/>
        <dbReference type="Rhea" id="RHEA-COMP:20101"/>
        <dbReference type="ChEBI" id="CHEBI:15377"/>
        <dbReference type="ChEBI" id="CHEBI:43474"/>
        <dbReference type="ChEBI" id="CHEBI:46858"/>
        <dbReference type="ChEBI" id="CHEBI:61978"/>
        <dbReference type="EC" id="3.1.3.48"/>
    </reaction>
</comment>
<dbReference type="KEGG" id="acx:Achr_17970"/>
<gene>
    <name evidence="8" type="ORF">Achr_17970</name>
</gene>
<evidence type="ECO:0000313" key="8">
    <source>
        <dbReference type="EMBL" id="AJE21253.1"/>
    </source>
</evidence>
<dbReference type="HOGENOM" id="CLU_071415_1_1_6"/>